<feature type="domain" description="Beta-lactamase-related" evidence="1">
    <location>
        <begin position="25"/>
        <end position="306"/>
    </location>
</feature>
<dbReference type="InterPro" id="IPR050789">
    <property type="entry name" value="Diverse_Enzym_Activities"/>
</dbReference>
<comment type="caution">
    <text evidence="2">The sequence shown here is derived from an EMBL/GenBank/DDBJ whole genome shotgun (WGS) entry which is preliminary data.</text>
</comment>
<protein>
    <submittedName>
        <fullName evidence="2">Class C beta-lactamase-related serine hydrolase</fullName>
    </submittedName>
</protein>
<dbReference type="Proteomes" id="UP000260025">
    <property type="component" value="Unassembled WGS sequence"/>
</dbReference>
<evidence type="ECO:0000313" key="2">
    <source>
        <dbReference type="EMBL" id="RGC14414.1"/>
    </source>
</evidence>
<organism evidence="2 3">
    <name type="scientific">Clostridium innocuum</name>
    <dbReference type="NCBI Taxonomy" id="1522"/>
    <lineage>
        <taxon>Bacteria</taxon>
        <taxon>Bacillati</taxon>
        <taxon>Bacillota</taxon>
        <taxon>Clostridia</taxon>
        <taxon>Eubacteriales</taxon>
        <taxon>Clostridiaceae</taxon>
        <taxon>Clostridium</taxon>
    </lineage>
</organism>
<dbReference type="InterPro" id="IPR012338">
    <property type="entry name" value="Beta-lactam/transpept-like"/>
</dbReference>
<proteinExistence type="predicted"/>
<dbReference type="PANTHER" id="PTHR43283:SF7">
    <property type="entry name" value="BETA-LACTAMASE-RELATED DOMAIN-CONTAINING PROTEIN"/>
    <property type="match status" value="1"/>
</dbReference>
<dbReference type="OrthoDB" id="9773047at2"/>
<reference evidence="2 3" key="1">
    <citation type="submission" date="2018-08" db="EMBL/GenBank/DDBJ databases">
        <title>A genome reference for cultivated species of the human gut microbiota.</title>
        <authorList>
            <person name="Zou Y."/>
            <person name="Xue W."/>
            <person name="Luo G."/>
        </authorList>
    </citation>
    <scope>NUCLEOTIDE SEQUENCE [LARGE SCALE GENOMIC DNA]</scope>
    <source>
        <strain evidence="2 3">OF01-2LB</strain>
    </source>
</reference>
<sequence>MKQMKITEMEALINREYKNICGINVLKNKERVYEAYFQGCTFESRMHVYSVTKSIVSILLGIAIDAGYIDDVTKRVLDFFPDVAQEKDSARKEVTLEDIITMTAAYKYRIPPYIKYFTSDDWLQFSLDQLKGRNKQFRYTPLIGLDILTGILQKATGQSVLAFAQEKLFAPLHISVERDLIFKSKEEQMAFNQADSISGWAADAKGLQSAGWGLALSAKEMADIGQLYLNGGVWEGKQLVSKHWIEQSTKEHSRWKKHNLPYGYLWWIDEQKDVFAAMGDGGNIIYVNTKEQLVVSLMCRFNPRAKDSMDFIKEHLEPIFIY</sequence>
<dbReference type="GO" id="GO:0016787">
    <property type="term" value="F:hydrolase activity"/>
    <property type="evidence" value="ECO:0007669"/>
    <property type="project" value="UniProtKB-KW"/>
</dbReference>
<dbReference type="RefSeq" id="WP_117443669.1">
    <property type="nucleotide sequence ID" value="NZ_JAJFEN010000029.1"/>
</dbReference>
<dbReference type="EMBL" id="QVEV01000021">
    <property type="protein sequence ID" value="RGC14414.1"/>
    <property type="molecule type" value="Genomic_DNA"/>
</dbReference>
<accession>A0A3E2VTZ8</accession>
<keyword evidence="2" id="KW-0378">Hydrolase</keyword>
<evidence type="ECO:0000259" key="1">
    <source>
        <dbReference type="Pfam" id="PF00144"/>
    </source>
</evidence>
<dbReference type="Pfam" id="PF00144">
    <property type="entry name" value="Beta-lactamase"/>
    <property type="match status" value="1"/>
</dbReference>
<dbReference type="PANTHER" id="PTHR43283">
    <property type="entry name" value="BETA-LACTAMASE-RELATED"/>
    <property type="match status" value="1"/>
</dbReference>
<dbReference type="Gene3D" id="3.40.710.10">
    <property type="entry name" value="DD-peptidase/beta-lactamase superfamily"/>
    <property type="match status" value="1"/>
</dbReference>
<dbReference type="InterPro" id="IPR001466">
    <property type="entry name" value="Beta-lactam-related"/>
</dbReference>
<gene>
    <name evidence="2" type="ORF">DXA38_13775</name>
</gene>
<dbReference type="AlphaFoldDB" id="A0A3E2VTZ8"/>
<evidence type="ECO:0000313" key="3">
    <source>
        <dbReference type="Proteomes" id="UP000260025"/>
    </source>
</evidence>
<dbReference type="SUPFAM" id="SSF56601">
    <property type="entry name" value="beta-lactamase/transpeptidase-like"/>
    <property type="match status" value="1"/>
</dbReference>
<name>A0A3E2VTZ8_CLOIN</name>